<dbReference type="PROSITE" id="PS00154">
    <property type="entry name" value="ATPASE_E1_E2"/>
    <property type="match status" value="1"/>
</dbReference>
<feature type="domain" description="P5A-ATPase transmembrane helical hairpin" evidence="16">
    <location>
        <begin position="20"/>
        <end position="85"/>
    </location>
</feature>
<evidence type="ECO:0000259" key="16">
    <source>
        <dbReference type="Pfam" id="PF23143"/>
    </source>
</evidence>
<keyword evidence="11 14" id="KW-0472">Membrane</keyword>
<dbReference type="InterPro" id="IPR006544">
    <property type="entry name" value="P-type_TPase_V"/>
</dbReference>
<keyword evidence="5" id="KW-0547">Nucleotide-binding</keyword>
<comment type="caution">
    <text evidence="18">The sequence shown here is derived from an EMBL/GenBank/DDBJ whole genome shotgun (WGS) entry which is preliminary data.</text>
</comment>
<organism evidence="18 19">
    <name type="scientific">Brassica napus</name>
    <name type="common">Rape</name>
    <dbReference type="NCBI Taxonomy" id="3708"/>
    <lineage>
        <taxon>Eukaryota</taxon>
        <taxon>Viridiplantae</taxon>
        <taxon>Streptophyta</taxon>
        <taxon>Embryophyta</taxon>
        <taxon>Tracheophyta</taxon>
        <taxon>Spermatophyta</taxon>
        <taxon>Magnoliopsida</taxon>
        <taxon>eudicotyledons</taxon>
        <taxon>Gunneridae</taxon>
        <taxon>Pentapetalae</taxon>
        <taxon>rosids</taxon>
        <taxon>malvids</taxon>
        <taxon>Brassicales</taxon>
        <taxon>Brassicaceae</taxon>
        <taxon>Brassiceae</taxon>
        <taxon>Brassica</taxon>
    </lineage>
</organism>
<dbReference type="InterPro" id="IPR059000">
    <property type="entry name" value="ATPase_P-type_domA"/>
</dbReference>
<dbReference type="CDD" id="cd07543">
    <property type="entry name" value="P-type_ATPase_cation"/>
    <property type="match status" value="1"/>
</dbReference>
<comment type="subcellular location">
    <subcellularLocation>
        <location evidence="1">Endoplasmic reticulum membrane</location>
        <topology evidence="1">Multi-pass membrane protein</topology>
    </subcellularLocation>
</comment>
<evidence type="ECO:0000313" key="18">
    <source>
        <dbReference type="EMBL" id="KAH0856357.1"/>
    </source>
</evidence>
<dbReference type="InterPro" id="IPR023214">
    <property type="entry name" value="HAD_sf"/>
</dbReference>
<dbReference type="PRINTS" id="PR00119">
    <property type="entry name" value="CATATPASE"/>
</dbReference>
<name>A0ABQ7XKA6_BRANA</name>
<dbReference type="Pfam" id="PF13246">
    <property type="entry name" value="Cation_ATPase"/>
    <property type="match status" value="1"/>
</dbReference>
<feature type="coiled-coil region" evidence="12">
    <location>
        <begin position="1465"/>
        <end position="1492"/>
    </location>
</feature>
<dbReference type="SFLD" id="SFLDF00027">
    <property type="entry name" value="p-type_atpase"/>
    <property type="match status" value="1"/>
</dbReference>
<feature type="transmembrane region" description="Helical" evidence="14">
    <location>
        <begin position="1104"/>
        <end position="1124"/>
    </location>
</feature>
<evidence type="ECO:0000256" key="5">
    <source>
        <dbReference type="ARBA" id="ARBA00022741"/>
    </source>
</evidence>
<feature type="transmembrane region" description="Helical" evidence="14">
    <location>
        <begin position="208"/>
        <end position="225"/>
    </location>
</feature>
<evidence type="ECO:0000256" key="3">
    <source>
        <dbReference type="ARBA" id="ARBA00022692"/>
    </source>
</evidence>
<evidence type="ECO:0000256" key="6">
    <source>
        <dbReference type="ARBA" id="ARBA00022824"/>
    </source>
</evidence>
<dbReference type="PANTHER" id="PTHR45630:SF7">
    <property type="entry name" value="ENDOPLASMIC RETICULUM TRANSMEMBRANE HELIX TRANSLOCASE"/>
    <property type="match status" value="1"/>
</dbReference>
<feature type="domain" description="PTC1-like winged helix-turn-helix" evidence="17">
    <location>
        <begin position="1334"/>
        <end position="1416"/>
    </location>
</feature>
<evidence type="ECO:0000256" key="8">
    <source>
        <dbReference type="ARBA" id="ARBA00022842"/>
    </source>
</evidence>
<dbReference type="InterPro" id="IPR047820">
    <property type="entry name" value="P5A-type_ATPase"/>
</dbReference>
<evidence type="ECO:0000256" key="11">
    <source>
        <dbReference type="ARBA" id="ARBA00023136"/>
    </source>
</evidence>
<feature type="transmembrane region" description="Helical" evidence="14">
    <location>
        <begin position="414"/>
        <end position="432"/>
    </location>
</feature>
<evidence type="ECO:0000256" key="9">
    <source>
        <dbReference type="ARBA" id="ARBA00022967"/>
    </source>
</evidence>
<comment type="similarity">
    <text evidence="2">Belongs to the cation transport ATPase (P-type) (TC 3.A.3) family. Type V subfamily.</text>
</comment>
<dbReference type="SUPFAM" id="SSF81665">
    <property type="entry name" value="Calcium ATPase, transmembrane domain M"/>
    <property type="match status" value="1"/>
</dbReference>
<keyword evidence="3 14" id="KW-0812">Transmembrane</keyword>
<dbReference type="PROSITE" id="PS01229">
    <property type="entry name" value="COF_2"/>
    <property type="match status" value="1"/>
</dbReference>
<dbReference type="Pfam" id="PF00122">
    <property type="entry name" value="E1-E2_ATPase"/>
    <property type="match status" value="1"/>
</dbReference>
<feature type="transmembrane region" description="Helical" evidence="14">
    <location>
        <begin position="1191"/>
        <end position="1207"/>
    </location>
</feature>
<dbReference type="NCBIfam" id="TIGR01494">
    <property type="entry name" value="ATPase_P-type"/>
    <property type="match status" value="1"/>
</dbReference>
<dbReference type="SUPFAM" id="SSF81653">
    <property type="entry name" value="Calcium ATPase, transduction domain A"/>
    <property type="match status" value="1"/>
</dbReference>
<feature type="region of interest" description="Disordered" evidence="13">
    <location>
        <begin position="1687"/>
        <end position="1718"/>
    </location>
</feature>
<evidence type="ECO:0000256" key="14">
    <source>
        <dbReference type="SAM" id="Phobius"/>
    </source>
</evidence>
<accession>A0ABQ7XKA6</accession>
<keyword evidence="7" id="KW-0067">ATP-binding</keyword>
<feature type="transmembrane region" description="Helical" evidence="14">
    <location>
        <begin position="26"/>
        <end position="46"/>
    </location>
</feature>
<dbReference type="SUPFAM" id="SSF56784">
    <property type="entry name" value="HAD-like"/>
    <property type="match status" value="1"/>
</dbReference>
<dbReference type="SFLD" id="SFLDG00002">
    <property type="entry name" value="C1.7:_P-type_atpase_like"/>
    <property type="match status" value="1"/>
</dbReference>
<evidence type="ECO:0000256" key="1">
    <source>
        <dbReference type="ARBA" id="ARBA00004477"/>
    </source>
</evidence>
<protein>
    <recommendedName>
        <fullName evidence="20">Cation-transporting ATPase</fullName>
    </recommendedName>
</protein>
<keyword evidence="9" id="KW-1278">Translocase</keyword>
<evidence type="ECO:0000256" key="12">
    <source>
        <dbReference type="SAM" id="Coils"/>
    </source>
</evidence>
<dbReference type="Gene3D" id="2.70.150.10">
    <property type="entry name" value="Calcium-transporting ATPase, cytoplasmic transduction domain A"/>
    <property type="match status" value="1"/>
</dbReference>
<feature type="transmembrane region" description="Helical" evidence="14">
    <location>
        <begin position="52"/>
        <end position="73"/>
    </location>
</feature>
<feature type="transmembrane region" description="Helical" evidence="14">
    <location>
        <begin position="987"/>
        <end position="1005"/>
    </location>
</feature>
<dbReference type="InterPro" id="IPR044492">
    <property type="entry name" value="P_typ_ATPase_HD_dom"/>
</dbReference>
<dbReference type="InterPro" id="IPR057255">
    <property type="entry name" value="2TM_P5A-ATPase"/>
</dbReference>
<dbReference type="InterPro" id="IPR023298">
    <property type="entry name" value="ATPase_P-typ_TM_dom_sf"/>
</dbReference>
<evidence type="ECO:0000256" key="7">
    <source>
        <dbReference type="ARBA" id="ARBA00022840"/>
    </source>
</evidence>
<dbReference type="NCBIfam" id="TIGR01657">
    <property type="entry name" value="P-ATPase-V"/>
    <property type="match status" value="1"/>
</dbReference>
<evidence type="ECO:0000256" key="2">
    <source>
        <dbReference type="ARBA" id="ARBA00006000"/>
    </source>
</evidence>
<keyword evidence="10 14" id="KW-1133">Transmembrane helix</keyword>
<evidence type="ECO:0008006" key="20">
    <source>
        <dbReference type="Google" id="ProtNLM"/>
    </source>
</evidence>
<dbReference type="SFLD" id="SFLDS00003">
    <property type="entry name" value="Haloacid_Dehalogenase"/>
    <property type="match status" value="1"/>
</dbReference>
<reference evidence="18 19" key="1">
    <citation type="submission" date="2021-05" db="EMBL/GenBank/DDBJ databases">
        <title>Genome Assembly of Synthetic Allotetraploid Brassica napus Reveals Homoeologous Exchanges between Subgenomes.</title>
        <authorList>
            <person name="Davis J.T."/>
        </authorList>
    </citation>
    <scope>NUCLEOTIDE SEQUENCE [LARGE SCALE GENOMIC DNA]</scope>
    <source>
        <strain evidence="19">cv. Da-Ae</strain>
        <tissue evidence="18">Seedling</tissue>
    </source>
</reference>
<keyword evidence="12" id="KW-0175">Coiled coil</keyword>
<feature type="compositionally biased region" description="Basic and acidic residues" evidence="13">
    <location>
        <begin position="1695"/>
        <end position="1706"/>
    </location>
</feature>
<dbReference type="PANTHER" id="PTHR45630">
    <property type="entry name" value="CATION-TRANSPORTING ATPASE-RELATED"/>
    <property type="match status" value="1"/>
</dbReference>
<evidence type="ECO:0000256" key="4">
    <source>
        <dbReference type="ARBA" id="ARBA00022723"/>
    </source>
</evidence>
<evidence type="ECO:0000313" key="19">
    <source>
        <dbReference type="Proteomes" id="UP000824890"/>
    </source>
</evidence>
<keyword evidence="6" id="KW-0256">Endoplasmic reticulum</keyword>
<keyword evidence="19" id="KW-1185">Reference proteome</keyword>
<dbReference type="InterPro" id="IPR001757">
    <property type="entry name" value="P_typ_ATPase"/>
</dbReference>
<dbReference type="InterPro" id="IPR059080">
    <property type="entry name" value="WHD_PTC1"/>
</dbReference>
<dbReference type="Gene3D" id="3.40.1110.10">
    <property type="entry name" value="Calcium-transporting ATPase, cytoplasmic domain N"/>
    <property type="match status" value="1"/>
</dbReference>
<dbReference type="Pfam" id="PF25874">
    <property type="entry name" value="WHD_plant_repro"/>
    <property type="match status" value="1"/>
</dbReference>
<proteinExistence type="inferred from homology"/>
<evidence type="ECO:0000259" key="15">
    <source>
        <dbReference type="Pfam" id="PF00122"/>
    </source>
</evidence>
<feature type="transmembrane region" description="Helical" evidence="14">
    <location>
        <begin position="962"/>
        <end position="981"/>
    </location>
</feature>
<keyword evidence="8" id="KW-0460">Magnesium</keyword>
<feature type="transmembrane region" description="Helical" evidence="14">
    <location>
        <begin position="1144"/>
        <end position="1166"/>
    </location>
</feature>
<evidence type="ECO:0000256" key="13">
    <source>
        <dbReference type="SAM" id="MobiDB-lite"/>
    </source>
</evidence>
<dbReference type="Gene3D" id="3.40.50.1000">
    <property type="entry name" value="HAD superfamily/HAD-like"/>
    <property type="match status" value="1"/>
</dbReference>
<evidence type="ECO:0000256" key="10">
    <source>
        <dbReference type="ARBA" id="ARBA00022989"/>
    </source>
</evidence>
<dbReference type="InterPro" id="IPR018303">
    <property type="entry name" value="ATPase_P-typ_P_site"/>
</dbReference>
<dbReference type="Pfam" id="PF23143">
    <property type="entry name" value="2TM_P5A-ATPase"/>
    <property type="match status" value="1"/>
</dbReference>
<feature type="transmembrane region" description="Helical" evidence="14">
    <location>
        <begin position="1073"/>
        <end position="1092"/>
    </location>
</feature>
<keyword evidence="4" id="KW-0479">Metal-binding</keyword>
<dbReference type="InterPro" id="IPR036412">
    <property type="entry name" value="HAD-like_sf"/>
</dbReference>
<feature type="transmembrane region" description="Helical" evidence="14">
    <location>
        <begin position="1026"/>
        <end position="1047"/>
    </location>
</feature>
<evidence type="ECO:0000259" key="17">
    <source>
        <dbReference type="Pfam" id="PF25874"/>
    </source>
</evidence>
<sequence length="1752" mass="195209">MTSFRVGGKVVDKVDLRRKKHWAWRLDVWPFAILYATWLTTIVPSIDFTDAAIALGGLVASHILVLLFTAWSVDFKCFVQFSKVNSIDQADACKVTPAKFSGSKEVVPLHFRSQVSSFKTLDSILTGSASSEDMEEIFFDFRKQRFIYSKDLGAFSKLPYPTKETFGHYLKCTGHGTEAKVATATEKWGRNVFDYPQPTFQKLMKENCMEPFFVFQVFCVGLWFLDEFWYYSVFTLFMLFTFESTMAKARLKALTDLRRVRVDSQTVMVYRCGKWAKLLGTDLLPGDVVSIGRPSTQTGGEDKTVPADMLLLVGSAIVNEAILTGESTPQWKVPIAGERSDNKLSIKKSKNHVLFGGTKILQHSPDKSFPLKTPDGGCLAVVLRTEFETSQGKLMRTILFSTERVTANSWESGLFILFLVVFAVIAAGYVLVRGLEDPTRSKYKLLLGCSLIITSVIPPELPMELSIAVNTSLLALSRRGIFCTEPFRIPFAGKVDLCCFDKTGTLTSDDMEFRGVGGLTDSVEAETDMSKVPVRTLEILASCHALVFVDNKLVGDPLEKAALKGIDWSYKSDEKALPRKGNGNSVQIMQRYHFASHLKRMSVIVCIQQEYFMFVKGAPETIQDRLVDVPASYIETYKRYTRQGSRVLALAFKRLPDMTASEAREMDRDAVESDLTFAGFAVFNCPIRSDSAAVLLELKNSSHDLVMITGDQALTACHVASQVHIVSNPVLILGQSRPGEKYKWVSPDEKEIIPYSDKEIETLAETHDLCSGGDSIEMLQATSAILLVIPFVKVFARVAPQQKELILTTFKDVGRGTLMCGDGTNDVGALKQAHVGVALLNAVPPSSTGSESSKDDSKSKKPKPPSEPTTSKTVIQNGEGSSKGKMTPENRRLTAAELQRQKLKKMMDELNSDEGDGRSAPLVKLGDASMASPFTAKHASVAPVTDIIRQGRSTLVTTLQMFKILGLNCLATAYVLSVMYLDGVKLGDVQATISGVLTAAFFLFISHARPLQTLSAERPHPSVFSLYLFLSLLGQFAVHITFLIYSVKEAEKHMPEECIEPDATFHPNLVNTVSYMVSMMLQVATFAVNYMGHPFNQSIRENKPFFYALIAGAGFFTVIASDLFRDLNDSLKLVPLPEGMRDKLLVWALLMFVICYSWERFLRWAFPGKIRSWKHKQRSVAANLEKKKKKGFLAALGLALSSTLQQLSRPFSFPLLLVWSGQVPSCLLRYVRMSPRPIRLKRSTMDPSFVSSVTSSGKAALVKVKLEHDKHVSSEDDSSSSGKALVAVKLEKEEEESGLLVTTTTRRTPKRKRLADLVERFEKQRTSQRGLTTRWNTERIDFSEQVIVDVLKEKGASFDAPVSRAELRASARGKIGDTGLLDHLLKHIDGNVTPGGADRFRRCHDTQGTMQYWLESADLLKIKRESGVPDPNWVPPPWWKLQVQGANGVIKIESGVDDDEPSASTSELKEEMDRMKSEIKELVTELALIKRECGIPDPDLIPLAQWKIQSSSHSHDSSAVSSKLREELDQIKSDIKKLVSKPKLPDHAEANEKLFKEIMSWKVKTDKQIAEISKSLTSTQGMVKELVSWKDKVEQKLVGISNNVQANGTNSFNPAPQSWEHILHNANLDDFTVNGFEPWDVDADLIDVLPEAVRPDKYSLPPNARKSSFQDHMWFEEQSVLNSEMQRTESCMTRGDSRSSNQDKAEMPPGPRADIDDTNIVSQETLKELVNWKAKAEQQLMEMSDAVRALQG</sequence>
<dbReference type="EMBL" id="JAGKQM010000019">
    <property type="protein sequence ID" value="KAH0856357.1"/>
    <property type="molecule type" value="Genomic_DNA"/>
</dbReference>
<gene>
    <name evidence="18" type="ORF">HID58_084618</name>
</gene>
<feature type="region of interest" description="Disordered" evidence="13">
    <location>
        <begin position="842"/>
        <end position="891"/>
    </location>
</feature>
<dbReference type="InterPro" id="IPR023299">
    <property type="entry name" value="ATPase_P-typ_cyto_dom_N"/>
</dbReference>
<dbReference type="SUPFAM" id="SSF81660">
    <property type="entry name" value="Metal cation-transporting ATPase, ATP-binding domain N"/>
    <property type="match status" value="1"/>
</dbReference>
<dbReference type="Proteomes" id="UP000824890">
    <property type="component" value="Unassembled WGS sequence"/>
</dbReference>
<feature type="domain" description="P-type ATPase A" evidence="15">
    <location>
        <begin position="264"/>
        <end position="397"/>
    </location>
</feature>
<dbReference type="InterPro" id="IPR008250">
    <property type="entry name" value="ATPase_P-typ_transduc_dom_A_sf"/>
</dbReference>